<feature type="compositionally biased region" description="Acidic residues" evidence="4">
    <location>
        <begin position="45"/>
        <end position="55"/>
    </location>
</feature>
<dbReference type="OrthoDB" id="243506at2"/>
<keyword evidence="5" id="KW-0732">Signal</keyword>
<proteinExistence type="predicted"/>
<feature type="compositionally biased region" description="Basic and acidic residues" evidence="4">
    <location>
        <begin position="541"/>
        <end position="560"/>
    </location>
</feature>
<dbReference type="EMBL" id="SIHJ01000004">
    <property type="protein sequence ID" value="TWT31000.1"/>
    <property type="molecule type" value="Genomic_DNA"/>
</dbReference>
<feature type="coiled-coil region" evidence="3">
    <location>
        <begin position="187"/>
        <end position="258"/>
    </location>
</feature>
<feature type="coiled-coil region" evidence="3">
    <location>
        <begin position="302"/>
        <end position="329"/>
    </location>
</feature>
<dbReference type="PANTHER" id="PTHR32347">
    <property type="entry name" value="EFFLUX SYSTEM COMPONENT YKNX-RELATED"/>
    <property type="match status" value="1"/>
</dbReference>
<feature type="chain" id="PRO_5023043818" evidence="5">
    <location>
        <begin position="26"/>
        <end position="578"/>
    </location>
</feature>
<evidence type="ECO:0000256" key="1">
    <source>
        <dbReference type="ARBA" id="ARBA00004196"/>
    </source>
</evidence>
<evidence type="ECO:0000313" key="8">
    <source>
        <dbReference type="Proteomes" id="UP000316714"/>
    </source>
</evidence>
<name>A0A5C5UZF6_9BACT</name>
<feature type="domain" description="Multidrug resistance protein MdtA-like C-terminal permuted SH3" evidence="6">
    <location>
        <begin position="494"/>
        <end position="551"/>
    </location>
</feature>
<dbReference type="Gene3D" id="2.40.420.20">
    <property type="match status" value="1"/>
</dbReference>
<protein>
    <submittedName>
        <fullName evidence="7">Macrolide transporter subunit MacA</fullName>
    </submittedName>
</protein>
<evidence type="ECO:0000259" key="6">
    <source>
        <dbReference type="Pfam" id="PF25967"/>
    </source>
</evidence>
<evidence type="ECO:0000256" key="5">
    <source>
        <dbReference type="SAM" id="SignalP"/>
    </source>
</evidence>
<evidence type="ECO:0000256" key="4">
    <source>
        <dbReference type="SAM" id="MobiDB-lite"/>
    </source>
</evidence>
<dbReference type="Proteomes" id="UP000316714">
    <property type="component" value="Unassembled WGS sequence"/>
</dbReference>
<comment type="caution">
    <text evidence="7">The sequence shown here is derived from an EMBL/GenBank/DDBJ whole genome shotgun (WGS) entry which is preliminary data.</text>
</comment>
<dbReference type="AlphaFoldDB" id="A0A5C5UZF6"/>
<evidence type="ECO:0000256" key="3">
    <source>
        <dbReference type="SAM" id="Coils"/>
    </source>
</evidence>
<evidence type="ECO:0000313" key="7">
    <source>
        <dbReference type="EMBL" id="TWT31000.1"/>
    </source>
</evidence>
<dbReference type="InterPro" id="IPR058627">
    <property type="entry name" value="MdtA-like_C"/>
</dbReference>
<organism evidence="7 8">
    <name type="scientific">Posidoniimonas corsicana</name>
    <dbReference type="NCBI Taxonomy" id="1938618"/>
    <lineage>
        <taxon>Bacteria</taxon>
        <taxon>Pseudomonadati</taxon>
        <taxon>Planctomycetota</taxon>
        <taxon>Planctomycetia</taxon>
        <taxon>Pirellulales</taxon>
        <taxon>Lacipirellulaceae</taxon>
        <taxon>Posidoniimonas</taxon>
    </lineage>
</organism>
<dbReference type="Pfam" id="PF25967">
    <property type="entry name" value="RND-MFP_C"/>
    <property type="match status" value="1"/>
</dbReference>
<keyword evidence="8" id="KW-1185">Reference proteome</keyword>
<feature type="compositionally biased region" description="Basic and acidic residues" evidence="4">
    <location>
        <begin position="56"/>
        <end position="111"/>
    </location>
</feature>
<dbReference type="PANTHER" id="PTHR32347:SF14">
    <property type="entry name" value="EFFLUX SYSTEM COMPONENT YKNX-RELATED"/>
    <property type="match status" value="1"/>
</dbReference>
<dbReference type="GO" id="GO:0030313">
    <property type="term" value="C:cell envelope"/>
    <property type="evidence" value="ECO:0007669"/>
    <property type="project" value="UniProtKB-SubCell"/>
</dbReference>
<reference evidence="7 8" key="1">
    <citation type="submission" date="2019-02" db="EMBL/GenBank/DDBJ databases">
        <title>Deep-cultivation of Planctomycetes and their phenomic and genomic characterization uncovers novel biology.</title>
        <authorList>
            <person name="Wiegand S."/>
            <person name="Jogler M."/>
            <person name="Boedeker C."/>
            <person name="Pinto D."/>
            <person name="Vollmers J."/>
            <person name="Rivas-Marin E."/>
            <person name="Kohn T."/>
            <person name="Peeters S.H."/>
            <person name="Heuer A."/>
            <person name="Rast P."/>
            <person name="Oberbeckmann S."/>
            <person name="Bunk B."/>
            <person name="Jeske O."/>
            <person name="Meyerdierks A."/>
            <person name="Storesund J.E."/>
            <person name="Kallscheuer N."/>
            <person name="Luecker S."/>
            <person name="Lage O.M."/>
            <person name="Pohl T."/>
            <person name="Merkel B.J."/>
            <person name="Hornburger P."/>
            <person name="Mueller R.-W."/>
            <person name="Bruemmer F."/>
            <person name="Labrenz M."/>
            <person name="Spormann A.M."/>
            <person name="Op Den Camp H."/>
            <person name="Overmann J."/>
            <person name="Amann R."/>
            <person name="Jetten M.S.M."/>
            <person name="Mascher T."/>
            <person name="Medema M.H."/>
            <person name="Devos D.P."/>
            <person name="Kaster A.-K."/>
            <person name="Ovreas L."/>
            <person name="Rohde M."/>
            <person name="Galperin M.Y."/>
            <person name="Jogler C."/>
        </authorList>
    </citation>
    <scope>NUCLEOTIDE SEQUENCE [LARGE SCALE GENOMIC DNA]</scope>
    <source>
        <strain evidence="7 8">KOR34</strain>
    </source>
</reference>
<feature type="region of interest" description="Disordered" evidence="4">
    <location>
        <begin position="541"/>
        <end position="578"/>
    </location>
</feature>
<dbReference type="InterPro" id="IPR050465">
    <property type="entry name" value="UPF0194_transport"/>
</dbReference>
<feature type="compositionally biased region" description="Acidic residues" evidence="4">
    <location>
        <begin position="561"/>
        <end position="578"/>
    </location>
</feature>
<dbReference type="RefSeq" id="WP_146568147.1">
    <property type="nucleotide sequence ID" value="NZ_SIHJ01000004.1"/>
</dbReference>
<feature type="signal peptide" evidence="5">
    <location>
        <begin position="1"/>
        <end position="25"/>
    </location>
</feature>
<sequence precursor="true">MARIAFWRLLLLSLVLVVPSSLAVAQSPTPAKSVAAAVAAAIADEDAADESDDAADDKPADEAEKSDAKADDEKKDDSADEKKDEKEADKEESKEEKKKEEKPERKTLTIKEQPLKIEVEVSGTVASESMTEVTLDAESWSSFEIEEIVPHGAKVRVGETLVRFDPEDLNEAISELELSQRISELSLIKAEQELPRLEEELERRLKDAQEEWEQSQEDYKRYTDEERDLVVKSQEMRLKQSKFQLDYAKDELEQLEKMYEADDLTEETEEMILRRQRTQLEFSKFSYEIAKYNHEFVMNASLPRQDERLKQMQRRIEMALERIKDNTDLDLSRARYELEQARVARRKSLEKHSKLIADKRLMTIKAPAAGVVYYGQCVNGKWSQIASLKQKLVPEKNAPKGSVLMTIVDPEELTLLASIKEEDLPTVEKGQPAEIALTAQGVDPIEGEVSMVDMVPVTSGKFEISVEITGGTPEWLMPGMTAKAKVQTYEKKKAILVPKDAVHKDEDSDKSYVWLVEEDDDEVEVEKQWVKTGKTKDKEIEITSGLDKGDVISLDPKEKGTDDDDDDDDDEEEDEDDD</sequence>
<gene>
    <name evidence="7" type="ORF">KOR34_43740</name>
</gene>
<accession>A0A5C5UZF6</accession>
<feature type="region of interest" description="Disordered" evidence="4">
    <location>
        <begin position="45"/>
        <end position="111"/>
    </location>
</feature>
<comment type="subcellular location">
    <subcellularLocation>
        <location evidence="1">Cell envelope</location>
    </subcellularLocation>
</comment>
<evidence type="ECO:0000256" key="2">
    <source>
        <dbReference type="ARBA" id="ARBA00023054"/>
    </source>
</evidence>
<dbReference type="Gene3D" id="2.40.30.170">
    <property type="match status" value="1"/>
</dbReference>
<keyword evidence="2 3" id="KW-0175">Coiled coil</keyword>